<gene>
    <name evidence="6" type="ORF">CEPIT_LOCUS7466</name>
</gene>
<evidence type="ECO:0000259" key="5">
    <source>
        <dbReference type="PROSITE" id="PS50994"/>
    </source>
</evidence>
<dbReference type="SUPFAM" id="SSF53098">
    <property type="entry name" value="Ribonuclease H-like"/>
    <property type="match status" value="1"/>
</dbReference>
<dbReference type="GO" id="GO:0015074">
    <property type="term" value="P:DNA integration"/>
    <property type="evidence" value="ECO:0007669"/>
    <property type="project" value="InterPro"/>
</dbReference>
<dbReference type="PROSITE" id="PS50994">
    <property type="entry name" value="INTEGRASE"/>
    <property type="match status" value="1"/>
</dbReference>
<dbReference type="PANTHER" id="PTHR42648:SF22">
    <property type="entry name" value="REVERSE TRANSCRIPTASE TY1_COPIA-TYPE DOMAIN-CONTAINING PROTEIN"/>
    <property type="match status" value="1"/>
</dbReference>
<evidence type="ECO:0000256" key="4">
    <source>
        <dbReference type="SAM" id="MobiDB-lite"/>
    </source>
</evidence>
<keyword evidence="7" id="KW-1185">Reference proteome</keyword>
<reference evidence="6" key="1">
    <citation type="submission" date="2022-07" db="EMBL/GenBank/DDBJ databases">
        <authorList>
            <person name="Macas J."/>
            <person name="Novak P."/>
            <person name="Neumann P."/>
        </authorList>
    </citation>
    <scope>NUCLEOTIDE SEQUENCE</scope>
</reference>
<dbReference type="PANTHER" id="PTHR42648">
    <property type="entry name" value="TRANSPOSASE, PUTATIVE-RELATED"/>
    <property type="match status" value="1"/>
</dbReference>
<accession>A0AAV0CM70</accession>
<feature type="compositionally biased region" description="Basic and acidic residues" evidence="4">
    <location>
        <begin position="872"/>
        <end position="886"/>
    </location>
</feature>
<dbReference type="InterPro" id="IPR013103">
    <property type="entry name" value="RVT_2"/>
</dbReference>
<evidence type="ECO:0000256" key="3">
    <source>
        <dbReference type="ARBA" id="ARBA00022801"/>
    </source>
</evidence>
<proteinExistence type="predicted"/>
<dbReference type="GO" id="GO:0008233">
    <property type="term" value="F:peptidase activity"/>
    <property type="evidence" value="ECO:0007669"/>
    <property type="project" value="UniProtKB-KW"/>
</dbReference>
<protein>
    <recommendedName>
        <fullName evidence="5">Integrase catalytic domain-containing protein</fullName>
    </recommendedName>
</protein>
<dbReference type="Pfam" id="PF25597">
    <property type="entry name" value="SH3_retrovirus"/>
    <property type="match status" value="1"/>
</dbReference>
<dbReference type="Pfam" id="PF00665">
    <property type="entry name" value="rve"/>
    <property type="match status" value="1"/>
</dbReference>
<dbReference type="InterPro" id="IPR001584">
    <property type="entry name" value="Integrase_cat-core"/>
</dbReference>
<dbReference type="InterPro" id="IPR012337">
    <property type="entry name" value="RNaseH-like_sf"/>
</dbReference>
<dbReference type="Proteomes" id="UP001152523">
    <property type="component" value="Unassembled WGS sequence"/>
</dbReference>
<dbReference type="Pfam" id="PF14244">
    <property type="entry name" value="Retrotran_gag_3"/>
    <property type="match status" value="1"/>
</dbReference>
<dbReference type="InterPro" id="IPR057670">
    <property type="entry name" value="SH3_retrovirus"/>
</dbReference>
<organism evidence="6 7">
    <name type="scientific">Cuscuta epithymum</name>
    <dbReference type="NCBI Taxonomy" id="186058"/>
    <lineage>
        <taxon>Eukaryota</taxon>
        <taxon>Viridiplantae</taxon>
        <taxon>Streptophyta</taxon>
        <taxon>Embryophyta</taxon>
        <taxon>Tracheophyta</taxon>
        <taxon>Spermatophyta</taxon>
        <taxon>Magnoliopsida</taxon>
        <taxon>eudicotyledons</taxon>
        <taxon>Gunneridae</taxon>
        <taxon>Pentapetalae</taxon>
        <taxon>asterids</taxon>
        <taxon>lamiids</taxon>
        <taxon>Solanales</taxon>
        <taxon>Convolvulaceae</taxon>
        <taxon>Cuscuteae</taxon>
        <taxon>Cuscuta</taxon>
        <taxon>Cuscuta subgen. Cuscuta</taxon>
    </lineage>
</organism>
<dbReference type="GO" id="GO:0006508">
    <property type="term" value="P:proteolysis"/>
    <property type="evidence" value="ECO:0007669"/>
    <property type="project" value="UniProtKB-KW"/>
</dbReference>
<evidence type="ECO:0000313" key="6">
    <source>
        <dbReference type="EMBL" id="CAH9080870.1"/>
    </source>
</evidence>
<dbReference type="InterPro" id="IPR036397">
    <property type="entry name" value="RNaseH_sf"/>
</dbReference>
<dbReference type="GO" id="GO:0003676">
    <property type="term" value="F:nucleic acid binding"/>
    <property type="evidence" value="ECO:0007669"/>
    <property type="project" value="InterPro"/>
</dbReference>
<feature type="region of interest" description="Disordered" evidence="4">
    <location>
        <begin position="872"/>
        <end position="899"/>
    </location>
</feature>
<keyword evidence="1" id="KW-0645">Protease</keyword>
<dbReference type="InterPro" id="IPR039537">
    <property type="entry name" value="Retrotran_Ty1/copia-like"/>
</dbReference>
<evidence type="ECO:0000256" key="2">
    <source>
        <dbReference type="ARBA" id="ARBA00022723"/>
    </source>
</evidence>
<name>A0AAV0CM70_9ASTE</name>
<feature type="domain" description="Integrase catalytic" evidence="5">
    <location>
        <begin position="551"/>
        <end position="717"/>
    </location>
</feature>
<evidence type="ECO:0000256" key="1">
    <source>
        <dbReference type="ARBA" id="ARBA00022670"/>
    </source>
</evidence>
<dbReference type="Pfam" id="PF22936">
    <property type="entry name" value="Pol_BBD"/>
    <property type="match status" value="1"/>
</dbReference>
<dbReference type="InterPro" id="IPR029472">
    <property type="entry name" value="Copia-like_N"/>
</dbReference>
<dbReference type="Pfam" id="PF07727">
    <property type="entry name" value="RVT_2"/>
    <property type="match status" value="1"/>
</dbReference>
<keyword evidence="2" id="KW-0479">Metal-binding</keyword>
<feature type="compositionally biased region" description="Polar residues" evidence="4">
    <location>
        <begin position="887"/>
        <end position="899"/>
    </location>
</feature>
<dbReference type="Pfam" id="PF13976">
    <property type="entry name" value="gag_pre-integrs"/>
    <property type="match status" value="1"/>
</dbReference>
<dbReference type="InterPro" id="IPR025724">
    <property type="entry name" value="GAG-pre-integrase_dom"/>
</dbReference>
<dbReference type="Gene3D" id="3.30.420.10">
    <property type="entry name" value="Ribonuclease H-like superfamily/Ribonuclease H"/>
    <property type="match status" value="1"/>
</dbReference>
<comment type="caution">
    <text evidence="6">The sequence shown here is derived from an EMBL/GenBank/DDBJ whole genome shotgun (WGS) entry which is preliminary data.</text>
</comment>
<sequence>MVETEHSDSSPHSQTHHPHSQISQMTNYQTSVNSSMLITGHRLNGTNYLEWSQSVKLAIDGRGKLGYITGEIEEKKSRDDGYSVWRSENSLVTAWLLSSMDASIAKPHMFMKTAKEVWDSIKETYSDLENSSQIYELKTKLWQSKQGSRDVISYYNEMVSLWQELDQCYDAEEWESAKDLARHKKREENDRVYMFLAGINRDLDEVKGRILGKKPLPSIREVFSEIRIEDSRKKVMYNTPAQADEPGDSSAMVARSEEKKKPWCDHCKKLWHTRDTCWKLHGKPPGAGKKKFDKALHTTMAETQQEPQVNFTQPSFTKEQIEQLLNLLNTQKNSKPESSSCSYAQNGTTSSFFCSGKSESTWVIDSGATDHMTSISNLFFSYKPCAGDKKVKVADGSLSAIAGMGNIKLSSSINLSKVLHVPNLSCNLASVSQLTKDLQCCVIFYPSHCIFQDLASGKMIGSAREEDGLYIFDEGTQSNKRGQRNACLQTVSFSNNKELYLLHYRLGHPSFYYLKKVFPQLFINKDVSLFHCDMCALAKHHKNSYIPHSYKPTSPFTLVHSDIWGASRVPTIKGKRWFVTIIDDHTRVTWVFLIKEKSEVEKVFRDFYAMVQTQFNTNIKMVRSDNGREYFSQTLNSFFAEKGIIHQSSCINTPAQNGIAERKNRHLLEVTRAIMFSTKIPKYLWGEAVLHATYLINRMPSKILGFKSPINTLQNCFPTNRFIGTLPLKIFGCTVFIKNPDKSASKFDPRGTKCVFLGISSTKKGYKCFDPKTQKMFVTMDTFFVEDQPFFDNHLQGENLSKDDQTVPYIHENLNFLDIDLDVHSFKNIGAYENSQELTNNEINTTEPIEKGDQQTSKFFGKVYERRIPNQRIEEVPEPTSVHDSDSMTGSEKGNTSSHLDLPIALRKERRTCVKYPISNHVSYSKLSSVFATFTSSVSSISIPSTIQDALSKPEWKKAVLEEMEALEKNQTWKLVELPKNKPTVGCRWIFTPKFKADGSLERYKARLVAKGYTQTYGIDYTETFAPVAKLNTVRILLSLAANLD</sequence>
<dbReference type="GO" id="GO:0046872">
    <property type="term" value="F:metal ion binding"/>
    <property type="evidence" value="ECO:0007669"/>
    <property type="project" value="UniProtKB-KW"/>
</dbReference>
<keyword evidence="3" id="KW-0378">Hydrolase</keyword>
<dbReference type="EMBL" id="CAMAPF010000035">
    <property type="protein sequence ID" value="CAH9080870.1"/>
    <property type="molecule type" value="Genomic_DNA"/>
</dbReference>
<dbReference type="InterPro" id="IPR054722">
    <property type="entry name" value="PolX-like_BBD"/>
</dbReference>
<feature type="region of interest" description="Disordered" evidence="4">
    <location>
        <begin position="1"/>
        <end position="24"/>
    </location>
</feature>
<dbReference type="AlphaFoldDB" id="A0AAV0CM70"/>
<evidence type="ECO:0000313" key="7">
    <source>
        <dbReference type="Proteomes" id="UP001152523"/>
    </source>
</evidence>